<dbReference type="GO" id="GO:0030141">
    <property type="term" value="C:secretory granule"/>
    <property type="evidence" value="ECO:0007669"/>
    <property type="project" value="TreeGrafter"/>
</dbReference>
<dbReference type="Gene3D" id="2.40.10.10">
    <property type="entry name" value="Trypsin-like serine proteases"/>
    <property type="match status" value="2"/>
</dbReference>
<dbReference type="GO" id="GO:0006508">
    <property type="term" value="P:proteolysis"/>
    <property type="evidence" value="ECO:0007669"/>
    <property type="project" value="InterPro"/>
</dbReference>
<organism evidence="8">
    <name type="scientific">Crotalus helleri</name>
    <name type="common">Southern pacific rattlesnake</name>
    <name type="synonym">Crotalus oreganus helleri</name>
    <dbReference type="NCBI Taxonomy" id="8741"/>
    <lineage>
        <taxon>Eukaryota</taxon>
        <taxon>Metazoa</taxon>
        <taxon>Chordata</taxon>
        <taxon>Craniata</taxon>
        <taxon>Vertebrata</taxon>
        <taxon>Euteleostomi</taxon>
        <taxon>Lepidosauria</taxon>
        <taxon>Squamata</taxon>
        <taxon>Bifurcata</taxon>
        <taxon>Unidentata</taxon>
        <taxon>Episquamata</taxon>
        <taxon>Toxicofera</taxon>
        <taxon>Serpentes</taxon>
        <taxon>Colubroidea</taxon>
        <taxon>Viperidae</taxon>
        <taxon>Crotalinae</taxon>
        <taxon>Crotalus</taxon>
    </lineage>
</organism>
<reference evidence="8" key="1">
    <citation type="submission" date="2013-06" db="EMBL/GenBank/DDBJ databases">
        <title>Clinical and biodiscovery implications of intra-specific venom variation in the medically important Southern Pacific Rattlesnake (Crotalus oreganus helleri).</title>
        <authorList>
            <person name="Fry B.G."/>
        </authorList>
    </citation>
    <scope>NUCLEOTIDE SEQUENCE</scope>
    <source>
        <strain evidence="8">Phelan</strain>
        <tissue evidence="8">Maxillary venom gland</tissue>
    </source>
</reference>
<evidence type="ECO:0000256" key="1">
    <source>
        <dbReference type="ARBA" id="ARBA00004613"/>
    </source>
</evidence>
<dbReference type="InterPro" id="IPR001254">
    <property type="entry name" value="Trypsin_dom"/>
</dbReference>
<dbReference type="AlphaFoldDB" id="T1DEE8"/>
<protein>
    <submittedName>
        <fullName evidence="8">Kallikrein-CohPH-2</fullName>
    </submittedName>
</protein>
<dbReference type="EMBL" id="GAKS01000007">
    <property type="protein sequence ID" value="JAA98009.1"/>
    <property type="molecule type" value="mRNA"/>
</dbReference>
<dbReference type="Pfam" id="PF00089">
    <property type="entry name" value="Trypsin"/>
    <property type="match status" value="1"/>
</dbReference>
<evidence type="ECO:0000256" key="5">
    <source>
        <dbReference type="ARBA" id="ARBA00023157"/>
    </source>
</evidence>
<dbReference type="GO" id="GO:0004252">
    <property type="term" value="F:serine-type endopeptidase activity"/>
    <property type="evidence" value="ECO:0007669"/>
    <property type="project" value="InterPro"/>
</dbReference>
<dbReference type="PRINTS" id="PR00722">
    <property type="entry name" value="CHYMOTRYPSIN"/>
</dbReference>
<dbReference type="GO" id="GO:0005576">
    <property type="term" value="C:extracellular region"/>
    <property type="evidence" value="ECO:0007669"/>
    <property type="project" value="UniProtKB-SubCell"/>
</dbReference>
<feature type="signal peptide" evidence="6">
    <location>
        <begin position="1"/>
        <end position="18"/>
    </location>
</feature>
<keyword evidence="4" id="KW-0964">Secreted</keyword>
<keyword evidence="5" id="KW-1015">Disulfide bond</keyword>
<evidence type="ECO:0000256" key="2">
    <source>
        <dbReference type="ARBA" id="ARBA00009228"/>
    </source>
</evidence>
<proteinExistence type="evidence at transcript level"/>
<dbReference type="FunFam" id="2.40.10.10:FF:000158">
    <property type="entry name" value="Thrombin-like enzyme saxthrombin"/>
    <property type="match status" value="1"/>
</dbReference>
<dbReference type="CDD" id="cd00190">
    <property type="entry name" value="Tryp_SPc"/>
    <property type="match status" value="1"/>
</dbReference>
<dbReference type="InterPro" id="IPR009003">
    <property type="entry name" value="Peptidase_S1_PA"/>
</dbReference>
<comment type="subunit">
    <text evidence="3">Monomer.</text>
</comment>
<evidence type="ECO:0000256" key="3">
    <source>
        <dbReference type="ARBA" id="ARBA00011245"/>
    </source>
</evidence>
<dbReference type="PROSITE" id="PS50240">
    <property type="entry name" value="TRYPSIN_DOM"/>
    <property type="match status" value="1"/>
</dbReference>
<comment type="similarity">
    <text evidence="2">Belongs to the peptidase S1 family. Snake venom subfamily.</text>
</comment>
<dbReference type="PANTHER" id="PTHR24271">
    <property type="entry name" value="KALLIKREIN-RELATED"/>
    <property type="match status" value="1"/>
</dbReference>
<dbReference type="PANTHER" id="PTHR24271:SF47">
    <property type="entry name" value="KALLIKREIN-1"/>
    <property type="match status" value="1"/>
</dbReference>
<evidence type="ECO:0000256" key="4">
    <source>
        <dbReference type="ARBA" id="ARBA00022525"/>
    </source>
</evidence>
<dbReference type="InterPro" id="IPR043504">
    <property type="entry name" value="Peptidase_S1_PA_chymotrypsin"/>
</dbReference>
<evidence type="ECO:0000259" key="7">
    <source>
        <dbReference type="PROSITE" id="PS50240"/>
    </source>
</evidence>
<dbReference type="SUPFAM" id="SSF50494">
    <property type="entry name" value="Trypsin-like serine proteases"/>
    <property type="match status" value="1"/>
</dbReference>
<comment type="subcellular location">
    <subcellularLocation>
        <location evidence="1">Secreted</location>
    </subcellularLocation>
</comment>
<sequence>MVLIRVLANLLILQLSYAQKSSELVIGGDECNTTEHRFLVALYEYWSRSFLCGGTLINEEWVLTAKHCNRKHFLIYVGVHDRSVQFDKEQRRFPKEKYFFNCSNNFTKWDKDIMLIRLNKPVRNSEHIAPLSLPSSPPIVGSVCRVMGWGTTTSPNETLPDVPHCANINLLDYEVCRAANPQSALPATSRTLCAGVLEGGKDSCKRDSGGPLICNGEFQGIVFWGPYPCAQPDKPALYSKVFDHLDWIQSIIAGNTTVNCPRENFE</sequence>
<keyword evidence="6" id="KW-0732">Signal</keyword>
<accession>T1DEE8</accession>
<dbReference type="InterPro" id="IPR001314">
    <property type="entry name" value="Peptidase_S1A"/>
</dbReference>
<dbReference type="SMART" id="SM00020">
    <property type="entry name" value="Tryp_SPc"/>
    <property type="match status" value="1"/>
</dbReference>
<name>T1DEE8_CROHE</name>
<feature type="chain" id="PRO_5004586769" evidence="6">
    <location>
        <begin position="19"/>
        <end position="266"/>
    </location>
</feature>
<evidence type="ECO:0000256" key="6">
    <source>
        <dbReference type="SAM" id="SignalP"/>
    </source>
</evidence>
<feature type="domain" description="Peptidase S1" evidence="7">
    <location>
        <begin position="25"/>
        <end position="253"/>
    </location>
</feature>
<evidence type="ECO:0000313" key="8">
    <source>
        <dbReference type="EMBL" id="JAA98009.1"/>
    </source>
</evidence>